<dbReference type="GO" id="GO:0000976">
    <property type="term" value="F:transcription cis-regulatory region binding"/>
    <property type="evidence" value="ECO:0007669"/>
    <property type="project" value="TreeGrafter"/>
</dbReference>
<dbReference type="InterPro" id="IPR005119">
    <property type="entry name" value="LysR_subst-bd"/>
</dbReference>
<dbReference type="GO" id="GO:0003700">
    <property type="term" value="F:DNA-binding transcription factor activity"/>
    <property type="evidence" value="ECO:0007669"/>
    <property type="project" value="InterPro"/>
</dbReference>
<dbReference type="SUPFAM" id="SSF46785">
    <property type="entry name" value="Winged helix' DNA-binding domain"/>
    <property type="match status" value="1"/>
</dbReference>
<keyword evidence="2" id="KW-0805">Transcription regulation</keyword>
<dbReference type="FunFam" id="1.10.10.10:FF:000001">
    <property type="entry name" value="LysR family transcriptional regulator"/>
    <property type="match status" value="1"/>
</dbReference>
<dbReference type="InterPro" id="IPR000847">
    <property type="entry name" value="LysR_HTH_N"/>
</dbReference>
<keyword evidence="3 6" id="KW-0238">DNA-binding</keyword>
<comment type="similarity">
    <text evidence="1">Belongs to the LysR transcriptional regulatory family.</text>
</comment>
<evidence type="ECO:0000313" key="7">
    <source>
        <dbReference type="Proteomes" id="UP000294555"/>
    </source>
</evidence>
<evidence type="ECO:0000256" key="2">
    <source>
        <dbReference type="ARBA" id="ARBA00023015"/>
    </source>
</evidence>
<comment type="caution">
    <text evidence="6">The sequence shown here is derived from an EMBL/GenBank/DDBJ whole genome shotgun (WGS) entry which is preliminary data.</text>
</comment>
<dbReference type="CDD" id="cd05466">
    <property type="entry name" value="PBP2_LTTR_substrate"/>
    <property type="match status" value="1"/>
</dbReference>
<dbReference type="PROSITE" id="PS50931">
    <property type="entry name" value="HTH_LYSR"/>
    <property type="match status" value="1"/>
</dbReference>
<dbReference type="OrthoDB" id="646694at2"/>
<evidence type="ECO:0000313" key="6">
    <source>
        <dbReference type="EMBL" id="TCL02910.1"/>
    </source>
</evidence>
<proteinExistence type="inferred from homology"/>
<evidence type="ECO:0000256" key="1">
    <source>
        <dbReference type="ARBA" id="ARBA00009437"/>
    </source>
</evidence>
<dbReference type="EMBL" id="SJOI01000001">
    <property type="protein sequence ID" value="TCL02910.1"/>
    <property type="molecule type" value="Genomic_DNA"/>
</dbReference>
<keyword evidence="4" id="KW-0804">Transcription</keyword>
<gene>
    <name evidence="6" type="ORF">EZJ58_0949</name>
</gene>
<dbReference type="Gene3D" id="3.40.190.290">
    <property type="match status" value="1"/>
</dbReference>
<dbReference type="Proteomes" id="UP000294555">
    <property type="component" value="Unassembled WGS sequence"/>
</dbReference>
<dbReference type="PANTHER" id="PTHR30126:SF39">
    <property type="entry name" value="HTH-TYPE TRANSCRIPTIONAL REGULATOR CYSL"/>
    <property type="match status" value="1"/>
</dbReference>
<keyword evidence="7" id="KW-1185">Reference proteome</keyword>
<dbReference type="InterPro" id="IPR036388">
    <property type="entry name" value="WH-like_DNA-bd_sf"/>
</dbReference>
<organism evidence="6 7">
    <name type="scientific">Sodalis ligni</name>
    <dbReference type="NCBI Taxonomy" id="2697027"/>
    <lineage>
        <taxon>Bacteria</taxon>
        <taxon>Pseudomonadati</taxon>
        <taxon>Pseudomonadota</taxon>
        <taxon>Gammaproteobacteria</taxon>
        <taxon>Enterobacterales</taxon>
        <taxon>Bruguierivoracaceae</taxon>
        <taxon>Sodalis</taxon>
    </lineage>
</organism>
<protein>
    <submittedName>
        <fullName evidence="6">DNA-binding transcriptional LysR family regulator</fullName>
    </submittedName>
</protein>
<reference evidence="6 7" key="1">
    <citation type="submission" date="2019-02" db="EMBL/GenBank/DDBJ databases">
        <title>Investigation of anaerobic lignin degradation for improved lignocellulosic biofuels.</title>
        <authorList>
            <person name="Deangelis K."/>
        </authorList>
    </citation>
    <scope>NUCLEOTIDE SEQUENCE [LARGE SCALE GENOMIC DNA]</scope>
    <source>
        <strain evidence="6 7">159R</strain>
    </source>
</reference>
<dbReference type="RefSeq" id="WP_132921820.1">
    <property type="nucleotide sequence ID" value="NZ_SJOI01000001.1"/>
</dbReference>
<accession>A0A4R1NFL7</accession>
<evidence type="ECO:0000256" key="4">
    <source>
        <dbReference type="ARBA" id="ARBA00023163"/>
    </source>
</evidence>
<dbReference type="PRINTS" id="PR00039">
    <property type="entry name" value="HTHLYSR"/>
</dbReference>
<dbReference type="InterPro" id="IPR036390">
    <property type="entry name" value="WH_DNA-bd_sf"/>
</dbReference>
<dbReference type="PANTHER" id="PTHR30126">
    <property type="entry name" value="HTH-TYPE TRANSCRIPTIONAL REGULATOR"/>
    <property type="match status" value="1"/>
</dbReference>
<dbReference type="Gene3D" id="1.10.10.10">
    <property type="entry name" value="Winged helix-like DNA-binding domain superfamily/Winged helix DNA-binding domain"/>
    <property type="match status" value="1"/>
</dbReference>
<dbReference type="AlphaFoldDB" id="A0A4R1NFL7"/>
<dbReference type="Pfam" id="PF03466">
    <property type="entry name" value="LysR_substrate"/>
    <property type="match status" value="1"/>
</dbReference>
<feature type="domain" description="HTH lysR-type" evidence="5">
    <location>
        <begin position="1"/>
        <end position="58"/>
    </location>
</feature>
<evidence type="ECO:0000256" key="3">
    <source>
        <dbReference type="ARBA" id="ARBA00023125"/>
    </source>
</evidence>
<sequence length="301" mass="33758">MDLKRLKYFCVVFEQGTISQAARILNMAQPPLSKRIQELEEELNVPLFLRNGRRLEPTESGYHLYKNACAILRDVEDTKREIILIKNRESRLLRIGLTHLFQSYFKPLILKLHRLNPNVEISVSVSDSSNLESLLQNGLVDIALIQKPSHSEGYDCISFAPINLVAVINKKLSAEIPANPIPFLSLGKFPLVLLRRSRDAGTYELITDHFRKGGVNPKIIMNISQPGVILDWLQSGLEAAALLPASEVDPAKRDNCHVVDILSAPQIFFPAVVKMSVASYMKELMDIVQTGYPFPDVDTGN</sequence>
<dbReference type="Pfam" id="PF00126">
    <property type="entry name" value="HTH_1"/>
    <property type="match status" value="1"/>
</dbReference>
<dbReference type="SUPFAM" id="SSF53850">
    <property type="entry name" value="Periplasmic binding protein-like II"/>
    <property type="match status" value="1"/>
</dbReference>
<name>A0A4R1NFL7_9GAMM</name>
<evidence type="ECO:0000259" key="5">
    <source>
        <dbReference type="PROSITE" id="PS50931"/>
    </source>
</evidence>